<dbReference type="SMART" id="SM00184">
    <property type="entry name" value="RING"/>
    <property type="match status" value="1"/>
</dbReference>
<proteinExistence type="predicted"/>
<dbReference type="InterPro" id="IPR047153">
    <property type="entry name" value="TRIM45/56/19-like"/>
</dbReference>
<evidence type="ECO:0000256" key="6">
    <source>
        <dbReference type="SAM" id="MobiDB-lite"/>
    </source>
</evidence>
<dbReference type="PANTHER" id="PTHR25462">
    <property type="entry name" value="BONUS, ISOFORM C-RELATED"/>
    <property type="match status" value="1"/>
</dbReference>
<feature type="domain" description="RING-type" evidence="7">
    <location>
        <begin position="63"/>
        <end position="109"/>
    </location>
</feature>
<feature type="compositionally biased region" description="Basic residues" evidence="6">
    <location>
        <begin position="35"/>
        <end position="44"/>
    </location>
</feature>
<accession>A0A6J8ASV3</accession>
<evidence type="ECO:0000256" key="4">
    <source>
        <dbReference type="PROSITE-ProRule" id="PRU00175"/>
    </source>
</evidence>
<dbReference type="GO" id="GO:0061630">
    <property type="term" value="F:ubiquitin protein ligase activity"/>
    <property type="evidence" value="ECO:0007669"/>
    <property type="project" value="UniProtKB-EC"/>
</dbReference>
<dbReference type="Gene3D" id="3.30.160.60">
    <property type="entry name" value="Classic Zinc Finger"/>
    <property type="match status" value="1"/>
</dbReference>
<evidence type="ECO:0000256" key="2">
    <source>
        <dbReference type="ARBA" id="ARBA00022771"/>
    </source>
</evidence>
<evidence type="ECO:0000259" key="7">
    <source>
        <dbReference type="PROSITE" id="PS50089"/>
    </source>
</evidence>
<reference evidence="8 9" key="1">
    <citation type="submission" date="2020-06" db="EMBL/GenBank/DDBJ databases">
        <authorList>
            <person name="Li R."/>
            <person name="Bekaert M."/>
        </authorList>
    </citation>
    <scope>NUCLEOTIDE SEQUENCE [LARGE SCALE GENOMIC DNA]</scope>
    <source>
        <strain evidence="9">wild</strain>
    </source>
</reference>
<protein>
    <submittedName>
        <fullName evidence="8">TRIM56</fullName>
        <ecNumber evidence="8">2.3.2.27</ecNumber>
    </submittedName>
</protein>
<feature type="region of interest" description="Disordered" evidence="6">
    <location>
        <begin position="1"/>
        <end position="53"/>
    </location>
</feature>
<name>A0A6J8ASV3_MYTCO</name>
<dbReference type="Proteomes" id="UP000507470">
    <property type="component" value="Unassembled WGS sequence"/>
</dbReference>
<keyword evidence="2 4" id="KW-0863">Zinc-finger</keyword>
<keyword evidence="5" id="KW-0175">Coiled coil</keyword>
<dbReference type="EC" id="2.3.2.27" evidence="8"/>
<evidence type="ECO:0000313" key="9">
    <source>
        <dbReference type="Proteomes" id="UP000507470"/>
    </source>
</evidence>
<dbReference type="SUPFAM" id="SSF57850">
    <property type="entry name" value="RING/U-box"/>
    <property type="match status" value="1"/>
</dbReference>
<dbReference type="Pfam" id="PF00097">
    <property type="entry name" value="zf-C3HC4"/>
    <property type="match status" value="1"/>
</dbReference>
<keyword evidence="8" id="KW-0808">Transferase</keyword>
<dbReference type="InterPro" id="IPR001841">
    <property type="entry name" value="Znf_RING"/>
</dbReference>
<evidence type="ECO:0000256" key="1">
    <source>
        <dbReference type="ARBA" id="ARBA00022723"/>
    </source>
</evidence>
<keyword evidence="3" id="KW-0862">Zinc</keyword>
<dbReference type="AlphaFoldDB" id="A0A6J8ASV3"/>
<evidence type="ECO:0000256" key="5">
    <source>
        <dbReference type="SAM" id="Coils"/>
    </source>
</evidence>
<gene>
    <name evidence="8" type="ORF">MCOR_11234</name>
</gene>
<sequence length="451" mass="51783">MSNAKKNDVIKQSEKLPKTTKLEKGSAKTQDLGKGKKKDSRKKSTTSQDDNMDPAEVNDLVVCNLCKQDMCSPKHLPCLHTFCETCITKHIKQEKAQSTNMHVVCPTCEYHISVPRASDDTKTFAEGLPVSTLVSSLLSKKDLHQKKCKRCKQHGRDTKADNWCAYCAQTLCDEHLDYHLSLTSNRHPVFDVDEVIKNPDIGFASKKCKYHEKEDMKLFCNDHWNICCNICSKRLHGMCNTCLIEYDTSTIKTHSEITNLKRKLESISTHTEKMRQDILSNIETMNKQVILEKENIKEFRIQINKQLDNLEQQLCNELDNMHSEKLKELEREANIVDMKHQTSLMYKTMLSVVLKDASNIQSLSNLADIRHNAHRLEDELRLDKYKLQKIAIQVSLSHETFKNIFKIGVVAPKYSRLRNSQSPSRQMSVLSKMSSPRAGVKFNISPRISQQ</sequence>
<organism evidence="8 9">
    <name type="scientific">Mytilus coruscus</name>
    <name type="common">Sea mussel</name>
    <dbReference type="NCBI Taxonomy" id="42192"/>
    <lineage>
        <taxon>Eukaryota</taxon>
        <taxon>Metazoa</taxon>
        <taxon>Spiralia</taxon>
        <taxon>Lophotrochozoa</taxon>
        <taxon>Mollusca</taxon>
        <taxon>Bivalvia</taxon>
        <taxon>Autobranchia</taxon>
        <taxon>Pteriomorphia</taxon>
        <taxon>Mytilida</taxon>
        <taxon>Mytiloidea</taxon>
        <taxon>Mytilidae</taxon>
        <taxon>Mytilinae</taxon>
        <taxon>Mytilus</taxon>
    </lineage>
</organism>
<dbReference type="PROSITE" id="PS50089">
    <property type="entry name" value="ZF_RING_2"/>
    <property type="match status" value="1"/>
</dbReference>
<evidence type="ECO:0000313" key="8">
    <source>
        <dbReference type="EMBL" id="CAC5373495.1"/>
    </source>
</evidence>
<feature type="compositionally biased region" description="Basic and acidic residues" evidence="6">
    <location>
        <begin position="1"/>
        <end position="34"/>
    </location>
</feature>
<dbReference type="PROSITE" id="PS00518">
    <property type="entry name" value="ZF_RING_1"/>
    <property type="match status" value="1"/>
</dbReference>
<dbReference type="InterPro" id="IPR017907">
    <property type="entry name" value="Znf_RING_CS"/>
</dbReference>
<dbReference type="EMBL" id="CACVKT020001908">
    <property type="protein sequence ID" value="CAC5373495.1"/>
    <property type="molecule type" value="Genomic_DNA"/>
</dbReference>
<dbReference type="Gene3D" id="3.30.40.10">
    <property type="entry name" value="Zinc/RING finger domain, C3HC4 (zinc finger)"/>
    <property type="match status" value="1"/>
</dbReference>
<dbReference type="GO" id="GO:0008270">
    <property type="term" value="F:zinc ion binding"/>
    <property type="evidence" value="ECO:0007669"/>
    <property type="project" value="UniProtKB-KW"/>
</dbReference>
<feature type="coiled-coil region" evidence="5">
    <location>
        <begin position="293"/>
        <end position="324"/>
    </location>
</feature>
<dbReference type="InterPro" id="IPR018957">
    <property type="entry name" value="Znf_C3HC4_RING-type"/>
</dbReference>
<dbReference type="PANTHER" id="PTHR25462:SF296">
    <property type="entry name" value="MEIOTIC P26, ISOFORM F"/>
    <property type="match status" value="1"/>
</dbReference>
<evidence type="ECO:0000256" key="3">
    <source>
        <dbReference type="ARBA" id="ARBA00022833"/>
    </source>
</evidence>
<keyword evidence="9" id="KW-1185">Reference proteome</keyword>
<keyword evidence="1" id="KW-0479">Metal-binding</keyword>
<dbReference type="OrthoDB" id="265776at2759"/>
<dbReference type="InterPro" id="IPR013083">
    <property type="entry name" value="Znf_RING/FYVE/PHD"/>
</dbReference>
<keyword evidence="8" id="KW-0012">Acyltransferase</keyword>